<proteinExistence type="predicted"/>
<dbReference type="Proteomes" id="UP001529491">
    <property type="component" value="Chromosome"/>
</dbReference>
<dbReference type="InterPro" id="IPR029058">
    <property type="entry name" value="AB_hydrolase_fold"/>
</dbReference>
<dbReference type="Pfam" id="PF00561">
    <property type="entry name" value="Abhydrolase_1"/>
    <property type="match status" value="1"/>
</dbReference>
<name>A0ABZ0JVY2_9GAMM</name>
<dbReference type="PANTHER" id="PTHR43433:SF5">
    <property type="entry name" value="AB HYDROLASE-1 DOMAIN-CONTAINING PROTEIN"/>
    <property type="match status" value="1"/>
</dbReference>
<accession>A0ABZ0JVY2</accession>
<evidence type="ECO:0000313" key="2">
    <source>
        <dbReference type="EMBL" id="WOT03708.1"/>
    </source>
</evidence>
<keyword evidence="3" id="KW-1185">Reference proteome</keyword>
<dbReference type="InterPro" id="IPR000639">
    <property type="entry name" value="Epox_hydrolase-like"/>
</dbReference>
<feature type="domain" description="AB hydrolase-1" evidence="1">
    <location>
        <begin position="29"/>
        <end position="136"/>
    </location>
</feature>
<dbReference type="PRINTS" id="PR00412">
    <property type="entry name" value="EPOXHYDRLASE"/>
</dbReference>
<dbReference type="PRINTS" id="PR00111">
    <property type="entry name" value="ABHYDROLASE"/>
</dbReference>
<dbReference type="InterPro" id="IPR000073">
    <property type="entry name" value="AB_hydrolase_1"/>
</dbReference>
<dbReference type="EMBL" id="CP136522">
    <property type="protein sequence ID" value="WOT03708.1"/>
    <property type="molecule type" value="Genomic_DNA"/>
</dbReference>
<evidence type="ECO:0000259" key="1">
    <source>
        <dbReference type="Pfam" id="PF00561"/>
    </source>
</evidence>
<evidence type="ECO:0000313" key="3">
    <source>
        <dbReference type="Proteomes" id="UP001529491"/>
    </source>
</evidence>
<protein>
    <submittedName>
        <fullName evidence="2">Alpha/beta fold hydrolase</fullName>
    </submittedName>
</protein>
<dbReference type="InterPro" id="IPR050471">
    <property type="entry name" value="AB_hydrolase"/>
</dbReference>
<dbReference type="SUPFAM" id="SSF53474">
    <property type="entry name" value="alpha/beta-Hydrolases"/>
    <property type="match status" value="1"/>
</dbReference>
<sequence>MNNQDFASHRKQFTFDNQTLSYIDIGQGPVLLFGHAYLWDAQMWAPQIIELSQQYRCIVPDLWGHGLSSTMPENCRNLRDISSQMLTFMDAIGIDTFSIIGSSVGAMWGAEMALAAPERVQRLVMLNSFIGYEPEITRDKFNAMLNVIKTEQCVSAKIRQAIVPLFFAQQAKPELVEHFNNTLDSIDNEPKIDTICRLGNMIFGRRDTTEEAEALSLPCLIMAGAQDKIRSVLESYLMQDVIRGSEFVQIPDAGHISTLEQADFINQRLSQFLTPSE</sequence>
<organism evidence="2 3">
    <name type="scientific">Shewanella youngdeokensis</name>
    <dbReference type="NCBI Taxonomy" id="2999068"/>
    <lineage>
        <taxon>Bacteria</taxon>
        <taxon>Pseudomonadati</taxon>
        <taxon>Pseudomonadota</taxon>
        <taxon>Gammaproteobacteria</taxon>
        <taxon>Alteromonadales</taxon>
        <taxon>Shewanellaceae</taxon>
        <taxon>Shewanella</taxon>
    </lineage>
</organism>
<reference evidence="2 3" key="1">
    <citation type="submission" date="2023-10" db="EMBL/GenBank/DDBJ databases">
        <title>Complete genome sequence of Shewanella sp. DAU334.</title>
        <authorList>
            <person name="Lee Y.-S."/>
            <person name="Jeong H.-R."/>
            <person name="Hwang E.-J."/>
            <person name="Choi Y.-L."/>
            <person name="Kim G.-D."/>
        </authorList>
    </citation>
    <scope>NUCLEOTIDE SEQUENCE [LARGE SCALE GENOMIC DNA]</scope>
    <source>
        <strain evidence="2 3">DAU334</strain>
    </source>
</reference>
<keyword evidence="2" id="KW-0378">Hydrolase</keyword>
<gene>
    <name evidence="2" type="ORF">RGE70_10120</name>
</gene>
<dbReference type="Gene3D" id="3.40.50.1820">
    <property type="entry name" value="alpha/beta hydrolase"/>
    <property type="match status" value="1"/>
</dbReference>
<dbReference type="PANTHER" id="PTHR43433">
    <property type="entry name" value="HYDROLASE, ALPHA/BETA FOLD FAMILY PROTEIN"/>
    <property type="match status" value="1"/>
</dbReference>
<dbReference type="GO" id="GO:0016787">
    <property type="term" value="F:hydrolase activity"/>
    <property type="evidence" value="ECO:0007669"/>
    <property type="project" value="UniProtKB-KW"/>
</dbReference>